<gene>
    <name evidence="1" type="ORF">DFH08DRAFT_967836</name>
</gene>
<dbReference type="Proteomes" id="UP001218218">
    <property type="component" value="Unassembled WGS sequence"/>
</dbReference>
<evidence type="ECO:0000313" key="1">
    <source>
        <dbReference type="EMBL" id="KAJ7328078.1"/>
    </source>
</evidence>
<evidence type="ECO:0000313" key="2">
    <source>
        <dbReference type="Proteomes" id="UP001218218"/>
    </source>
</evidence>
<name>A0AAD6ZL96_9AGAR</name>
<accession>A0AAD6ZL96</accession>
<keyword evidence="2" id="KW-1185">Reference proteome</keyword>
<reference evidence="1" key="1">
    <citation type="submission" date="2023-03" db="EMBL/GenBank/DDBJ databases">
        <title>Massive genome expansion in bonnet fungi (Mycena s.s.) driven by repeated elements and novel gene families across ecological guilds.</title>
        <authorList>
            <consortium name="Lawrence Berkeley National Laboratory"/>
            <person name="Harder C.B."/>
            <person name="Miyauchi S."/>
            <person name="Viragh M."/>
            <person name="Kuo A."/>
            <person name="Thoen E."/>
            <person name="Andreopoulos B."/>
            <person name="Lu D."/>
            <person name="Skrede I."/>
            <person name="Drula E."/>
            <person name="Henrissat B."/>
            <person name="Morin E."/>
            <person name="Kohler A."/>
            <person name="Barry K."/>
            <person name="LaButti K."/>
            <person name="Morin E."/>
            <person name="Salamov A."/>
            <person name="Lipzen A."/>
            <person name="Mereny Z."/>
            <person name="Hegedus B."/>
            <person name="Baldrian P."/>
            <person name="Stursova M."/>
            <person name="Weitz H."/>
            <person name="Taylor A."/>
            <person name="Grigoriev I.V."/>
            <person name="Nagy L.G."/>
            <person name="Martin F."/>
            <person name="Kauserud H."/>
        </authorList>
    </citation>
    <scope>NUCLEOTIDE SEQUENCE</scope>
    <source>
        <strain evidence="1">CBHHK002</strain>
    </source>
</reference>
<dbReference type="AlphaFoldDB" id="A0AAD6ZL96"/>
<sequence length="171" mass="18307">MTIFLLGTAVLNIVYLSTCIKLYRLHLRPDPVSSPNARLVAVIFSYLKDDALAFLAGIWTTSHDSTPDLCVLEDNGGRSARQSGSTGGTGCGSGCRCRVRKQGRGEREAEGEREQWWASAGAGNAAVGAGAGRSAGEQERSGAASIMQYHSQFCTVWHYVASCSIVQYRNG</sequence>
<dbReference type="EMBL" id="JARIHO010000040">
    <property type="protein sequence ID" value="KAJ7328078.1"/>
    <property type="molecule type" value="Genomic_DNA"/>
</dbReference>
<comment type="caution">
    <text evidence="1">The sequence shown here is derived from an EMBL/GenBank/DDBJ whole genome shotgun (WGS) entry which is preliminary data.</text>
</comment>
<proteinExistence type="predicted"/>
<protein>
    <submittedName>
        <fullName evidence="1">Uncharacterized protein</fullName>
    </submittedName>
</protein>
<organism evidence="1 2">
    <name type="scientific">Mycena albidolilacea</name>
    <dbReference type="NCBI Taxonomy" id="1033008"/>
    <lineage>
        <taxon>Eukaryota</taxon>
        <taxon>Fungi</taxon>
        <taxon>Dikarya</taxon>
        <taxon>Basidiomycota</taxon>
        <taxon>Agaricomycotina</taxon>
        <taxon>Agaricomycetes</taxon>
        <taxon>Agaricomycetidae</taxon>
        <taxon>Agaricales</taxon>
        <taxon>Marasmiineae</taxon>
        <taxon>Mycenaceae</taxon>
        <taxon>Mycena</taxon>
    </lineage>
</organism>